<dbReference type="InterPro" id="IPR028994">
    <property type="entry name" value="Integrin_alpha_N"/>
</dbReference>
<sequence length="1103" mass="123500">MTINQGLTLLLFSFFAFACNKQKKQTLFTEVENSGISFENKLSNDKDFNIFTYRNFYNGAGVATGDLNNDGLPEVFFVSNQGSNKLYLNKGNLQFEDVSAKAGFTEKKQWSTGVVLVDINADGWLDIYVCNAGNMFDSSLRRNQLFINNHNLTFTDKAAEYGLDNDGYSTHASFFDYDLDDDLDCFIINNSPIPVNTLNYPSLRDLPAAQWQVADFLKPGGDHFYRNDNGKFKEVTKEAGIHGSLISLGLGVTVGDVNEDGYPDVYVSNDFFERDYLYINQRNGTFKDELEERIQHTSLSSMGADMQDINNDGSPDIFTTDMLPGDDYRLRANSSFETYDVFNLKVKQGFYYQYTQNALQVNNKKGKFFETAFFSGVADSDWSWGALMFDADNDGNVDIYVCNGIYYDVTDQDFIDFFANEVAQQMVKTGKKEEVSNIINRMPSNPIANKAYRNTGNLKFTDAGEDWGFTKKTFSNGAAYADLDNDGDLDLVISNVNQPALVYKNNSREQNQNNYISIQLKYEGQNLFGIGSLIRLYQKDQVLTRELVPARGFESSIDYKQVFGVGKDVIDSMRIIWPNQSFTTIVKPAINKLHTIQYNTNNVNKNFWEAYPPIETYFQQQDSLFATHIEDEHVDFFYERNIPFMLSTQGPKAATADVNADGLTDVYIGGGKGQPGALYLQTANGFRLADVPDFKTYAFNDVTAALFFDCDKDGDLDLFTGGGGNFSAAAVGGYQNQLFINDGNGGFTLKRGAIPMFNTNCGAAVAFDYDGDGFQDLFVGSRSVPQSYGATPESYLLHNDGNGNYTDVTATVAPVFLKAGMITAAAVADVNNDKKNELLITGEWMQVKVYAFNGKQFAEQKTGIENYKGWWQTLKVADVDKDGDADLILGNLGENFYLQAANDKPVKIWMKDFDANGITDKMLTRSYNKTDVPVFMKREITDQVPSLKKLNLKHQDFAKKTIQDLFGKELKDAELKEVNYASSCVAYNDGKGNFTIKALPWQVQLSSINAIQLIDVNKDGYDDLVTAGNFFNLLPQFCRLDAGYGEILLNDKKGSFTVVPAVQTGLNLYGQTRDIVHWNRNSSDYLLFLENNATPVLYKLNSK</sequence>
<dbReference type="PANTHER" id="PTHR16026:SF0">
    <property type="entry name" value="CARTILAGE ACIDIC PROTEIN 1"/>
    <property type="match status" value="1"/>
</dbReference>
<evidence type="ECO:0000313" key="4">
    <source>
        <dbReference type="EMBL" id="RXK60872.1"/>
    </source>
</evidence>
<comment type="caution">
    <text evidence="4">The sequence shown here is derived from an EMBL/GenBank/DDBJ whole genome shotgun (WGS) entry which is preliminary data.</text>
</comment>
<feature type="signal peptide" evidence="2">
    <location>
        <begin position="1"/>
        <end position="18"/>
    </location>
</feature>
<gene>
    <name evidence="4" type="ORF">ESA94_10455</name>
</gene>
<evidence type="ECO:0000259" key="3">
    <source>
        <dbReference type="Pfam" id="PF07593"/>
    </source>
</evidence>
<accession>A0A4Q1CKK1</accession>
<feature type="domain" description="ASPIC/UnbV" evidence="3">
    <location>
        <begin position="529"/>
        <end position="594"/>
    </location>
</feature>
<dbReference type="AlphaFoldDB" id="A0A4Q1CKK1"/>
<evidence type="ECO:0000256" key="1">
    <source>
        <dbReference type="ARBA" id="ARBA00022729"/>
    </source>
</evidence>
<dbReference type="Gene3D" id="2.130.10.130">
    <property type="entry name" value="Integrin alpha, N-terminal"/>
    <property type="match status" value="3"/>
</dbReference>
<dbReference type="Proteomes" id="UP000290204">
    <property type="component" value="Unassembled WGS sequence"/>
</dbReference>
<dbReference type="InterPro" id="IPR011519">
    <property type="entry name" value="UnbV_ASPIC"/>
</dbReference>
<keyword evidence="1 2" id="KW-0732">Signal</keyword>
<dbReference type="InterPro" id="IPR027039">
    <property type="entry name" value="Crtac1"/>
</dbReference>
<dbReference type="Pfam" id="PF07593">
    <property type="entry name" value="UnbV_ASPIC"/>
    <property type="match status" value="1"/>
</dbReference>
<reference evidence="4 5" key="1">
    <citation type="submission" date="2019-01" db="EMBL/GenBank/DDBJ databases">
        <title>Lacibacter sp. strain TTM-7.</title>
        <authorList>
            <person name="Chen W.-M."/>
        </authorList>
    </citation>
    <scope>NUCLEOTIDE SEQUENCE [LARGE SCALE GENOMIC DNA]</scope>
    <source>
        <strain evidence="4 5">TTM-7</strain>
    </source>
</reference>
<name>A0A4Q1CKK1_9BACT</name>
<evidence type="ECO:0000256" key="2">
    <source>
        <dbReference type="SAM" id="SignalP"/>
    </source>
</evidence>
<organism evidence="4 5">
    <name type="scientific">Lacibacter luteus</name>
    <dbReference type="NCBI Taxonomy" id="2508719"/>
    <lineage>
        <taxon>Bacteria</taxon>
        <taxon>Pseudomonadati</taxon>
        <taxon>Bacteroidota</taxon>
        <taxon>Chitinophagia</taxon>
        <taxon>Chitinophagales</taxon>
        <taxon>Chitinophagaceae</taxon>
        <taxon>Lacibacter</taxon>
    </lineage>
</organism>
<dbReference type="RefSeq" id="WP_129130833.1">
    <property type="nucleotide sequence ID" value="NZ_SDHW01000002.1"/>
</dbReference>
<proteinExistence type="predicted"/>
<feature type="chain" id="PRO_5020822405" evidence="2">
    <location>
        <begin position="19"/>
        <end position="1103"/>
    </location>
</feature>
<dbReference type="InterPro" id="IPR013517">
    <property type="entry name" value="FG-GAP"/>
</dbReference>
<dbReference type="SUPFAM" id="SSF69318">
    <property type="entry name" value="Integrin alpha N-terminal domain"/>
    <property type="match status" value="3"/>
</dbReference>
<dbReference type="EMBL" id="SDHW01000002">
    <property type="protein sequence ID" value="RXK60872.1"/>
    <property type="molecule type" value="Genomic_DNA"/>
</dbReference>
<evidence type="ECO:0000313" key="5">
    <source>
        <dbReference type="Proteomes" id="UP000290204"/>
    </source>
</evidence>
<keyword evidence="5" id="KW-1185">Reference proteome</keyword>
<dbReference type="PANTHER" id="PTHR16026">
    <property type="entry name" value="CARTILAGE ACIDIC PROTEIN 1"/>
    <property type="match status" value="1"/>
</dbReference>
<dbReference type="Pfam" id="PF13517">
    <property type="entry name" value="FG-GAP_3"/>
    <property type="match status" value="5"/>
</dbReference>
<dbReference type="OrthoDB" id="600363at2"/>
<protein>
    <submittedName>
        <fullName evidence="4">CRTAC1 family protein</fullName>
    </submittedName>
</protein>